<feature type="region of interest" description="Disordered" evidence="5">
    <location>
        <begin position="278"/>
        <end position="317"/>
    </location>
</feature>
<evidence type="ECO:0000259" key="7">
    <source>
        <dbReference type="SMART" id="SM00693"/>
    </source>
</evidence>
<keyword evidence="3 6" id="KW-1133">Transmembrane helix</keyword>
<feature type="compositionally biased region" description="Low complexity" evidence="5">
    <location>
        <begin position="37"/>
        <end position="50"/>
    </location>
</feature>
<comment type="subcellular location">
    <subcellularLocation>
        <location evidence="1">Endomembrane system</location>
        <topology evidence="1">Multi-pass membrane protein</topology>
    </subcellularLocation>
</comment>
<dbReference type="InterPro" id="IPR010482">
    <property type="entry name" value="TECPR1-like_DysF"/>
</dbReference>
<evidence type="ECO:0000256" key="3">
    <source>
        <dbReference type="ARBA" id="ARBA00022989"/>
    </source>
</evidence>
<feature type="transmembrane region" description="Helical" evidence="6">
    <location>
        <begin position="119"/>
        <end position="135"/>
    </location>
</feature>
<reference evidence="8 9" key="1">
    <citation type="submission" date="2024-02" db="EMBL/GenBank/DDBJ databases">
        <title>Discinaceae phylogenomics.</title>
        <authorList>
            <person name="Dirks A.C."/>
            <person name="James T.Y."/>
        </authorList>
    </citation>
    <scope>NUCLEOTIDE SEQUENCE [LARGE SCALE GENOMIC DNA]</scope>
    <source>
        <strain evidence="8 9">ACD0624</strain>
    </source>
</reference>
<comment type="caution">
    <text evidence="8">The sequence shown here is derived from an EMBL/GenBank/DDBJ whole genome shotgun (WGS) entry which is preliminary data.</text>
</comment>
<feature type="region of interest" description="Disordered" evidence="5">
    <location>
        <begin position="485"/>
        <end position="522"/>
    </location>
</feature>
<keyword evidence="9" id="KW-1185">Reference proteome</keyword>
<dbReference type="InterPro" id="IPR052646">
    <property type="entry name" value="Peroxisomal_PEX28-32"/>
</dbReference>
<evidence type="ECO:0000256" key="2">
    <source>
        <dbReference type="ARBA" id="ARBA00022692"/>
    </source>
</evidence>
<feature type="compositionally biased region" description="Low complexity" evidence="5">
    <location>
        <begin position="282"/>
        <end position="306"/>
    </location>
</feature>
<feature type="domain" description="Peroxin/Ferlin" evidence="7">
    <location>
        <begin position="324"/>
        <end position="393"/>
    </location>
</feature>
<feature type="transmembrane region" description="Helical" evidence="6">
    <location>
        <begin position="193"/>
        <end position="212"/>
    </location>
</feature>
<dbReference type="EMBL" id="JBBBZM010000043">
    <property type="protein sequence ID" value="KAL0636845.1"/>
    <property type="molecule type" value="Genomic_DNA"/>
</dbReference>
<evidence type="ECO:0000313" key="8">
    <source>
        <dbReference type="EMBL" id="KAL0636845.1"/>
    </source>
</evidence>
<evidence type="ECO:0000313" key="9">
    <source>
        <dbReference type="Proteomes" id="UP001447188"/>
    </source>
</evidence>
<name>A0ABR3GLP5_9PEZI</name>
<dbReference type="Proteomes" id="UP001447188">
    <property type="component" value="Unassembled WGS sequence"/>
</dbReference>
<dbReference type="PANTHER" id="PTHR31679:SF2">
    <property type="entry name" value="PEROXISOMAL MEMBRANE PROTEIN PEX30-RELATED"/>
    <property type="match status" value="1"/>
</dbReference>
<feature type="compositionally biased region" description="Basic and acidic residues" evidence="5">
    <location>
        <begin position="1"/>
        <end position="14"/>
    </location>
</feature>
<protein>
    <recommendedName>
        <fullName evidence="7">Peroxin/Ferlin domain-containing protein</fullName>
    </recommendedName>
</protein>
<dbReference type="InterPro" id="IPR006614">
    <property type="entry name" value="Peroxin/Ferlin"/>
</dbReference>
<dbReference type="SMART" id="SM00693">
    <property type="entry name" value="DysFN"/>
    <property type="match status" value="1"/>
</dbReference>
<keyword evidence="2 6" id="KW-0812">Transmembrane</keyword>
<evidence type="ECO:0000256" key="1">
    <source>
        <dbReference type="ARBA" id="ARBA00004127"/>
    </source>
</evidence>
<keyword evidence="4 6" id="KW-0472">Membrane</keyword>
<evidence type="ECO:0000256" key="6">
    <source>
        <dbReference type="SAM" id="Phobius"/>
    </source>
</evidence>
<sequence>MPDDHDHDHGRDAHGGVGTNNDNGQHHLADPNPPTIASFAPPSSSPASRSRFQVHQKSPLLVATPPQITRALSQSYPYFKAANRIAGLLTWTSKDPWESFLVVAVFWAMALYGDIVLRWAGNVFIVVVLILGMFLRHYHDEPTSTTIDEILETLNILTTRLNIFFEPFLSLTRYLSTTKTATTATTRPALTTLFIRILLTTPLWLALSIYPAHIITTRRIVLATGTLILTWHSRPANVSRTVLWRSSTLRNVASRLTGFTFSPPPILPKLPLRTRNPAPIQTSSFPASSSTASASTTSSTRKQASSDAEVSTPLTASMAGASPGVKFTFAIHENQRRWLGVGWTSSLFSYERAPFTDDHLQPCQSPEEFALPETPMGSGVKWRWVTGEDWRVEGAMVEKSGNNHEKRQEVKDKMGLSGESGEGWVYYDNKWRDGRRGVDGWGKYTRRRKWLRNAELIEDLNDKLPAELSAEVSVKPESLVNPAVVVTDEDGNQQEENDRLLPIDGKPNTNENGKTPPPLRRR</sequence>
<organism evidence="8 9">
    <name type="scientific">Discina gigas</name>
    <dbReference type="NCBI Taxonomy" id="1032678"/>
    <lineage>
        <taxon>Eukaryota</taxon>
        <taxon>Fungi</taxon>
        <taxon>Dikarya</taxon>
        <taxon>Ascomycota</taxon>
        <taxon>Pezizomycotina</taxon>
        <taxon>Pezizomycetes</taxon>
        <taxon>Pezizales</taxon>
        <taxon>Discinaceae</taxon>
        <taxon>Discina</taxon>
    </lineage>
</organism>
<proteinExistence type="predicted"/>
<feature type="region of interest" description="Disordered" evidence="5">
    <location>
        <begin position="1"/>
        <end position="50"/>
    </location>
</feature>
<accession>A0ABR3GLP5</accession>
<dbReference type="Pfam" id="PF06398">
    <property type="entry name" value="Pex24p"/>
    <property type="match status" value="1"/>
</dbReference>
<dbReference type="PANTHER" id="PTHR31679">
    <property type="entry name" value="PEROXISOMAL MEMBRANE PROTEIN PEX30-RELATED"/>
    <property type="match status" value="1"/>
</dbReference>
<evidence type="ECO:0000256" key="5">
    <source>
        <dbReference type="SAM" id="MobiDB-lite"/>
    </source>
</evidence>
<evidence type="ECO:0000256" key="4">
    <source>
        <dbReference type="ARBA" id="ARBA00023136"/>
    </source>
</evidence>
<gene>
    <name evidence="8" type="ORF">Q9L58_004203</name>
</gene>